<dbReference type="InterPro" id="IPR041588">
    <property type="entry name" value="Integrase_H2C2"/>
</dbReference>
<dbReference type="AlphaFoldDB" id="A0A9R1UYF7"/>
<dbReference type="Pfam" id="PF17921">
    <property type="entry name" value="Integrase_H2C2"/>
    <property type="match status" value="1"/>
</dbReference>
<proteinExistence type="predicted"/>
<accession>A0A9R1UYF7</accession>
<evidence type="ECO:0000259" key="1">
    <source>
        <dbReference type="Pfam" id="PF17921"/>
    </source>
</evidence>
<dbReference type="Gene3D" id="1.10.340.70">
    <property type="match status" value="1"/>
</dbReference>
<comment type="caution">
    <text evidence="2">The sequence shown here is derived from an EMBL/GenBank/DDBJ whole genome shotgun (WGS) entry which is preliminary data.</text>
</comment>
<dbReference type="PANTHER" id="PTHR48475">
    <property type="entry name" value="RIBONUCLEASE H"/>
    <property type="match status" value="1"/>
</dbReference>
<keyword evidence="3" id="KW-1185">Reference proteome</keyword>
<reference evidence="2 3" key="1">
    <citation type="journal article" date="2017" name="Nat. Commun.">
        <title>Genome assembly with in vitro proximity ligation data and whole-genome triplication in lettuce.</title>
        <authorList>
            <person name="Reyes-Chin-Wo S."/>
            <person name="Wang Z."/>
            <person name="Yang X."/>
            <person name="Kozik A."/>
            <person name="Arikit S."/>
            <person name="Song C."/>
            <person name="Xia L."/>
            <person name="Froenicke L."/>
            <person name="Lavelle D.O."/>
            <person name="Truco M.J."/>
            <person name="Xia R."/>
            <person name="Zhu S."/>
            <person name="Xu C."/>
            <person name="Xu H."/>
            <person name="Xu X."/>
            <person name="Cox K."/>
            <person name="Korf I."/>
            <person name="Meyers B.C."/>
            <person name="Michelmore R.W."/>
        </authorList>
    </citation>
    <scope>NUCLEOTIDE SEQUENCE [LARGE SCALE GENOMIC DNA]</scope>
    <source>
        <strain evidence="3">cv. Salinas</strain>
        <tissue evidence="2">Seedlings</tissue>
    </source>
</reference>
<evidence type="ECO:0000313" key="3">
    <source>
        <dbReference type="Proteomes" id="UP000235145"/>
    </source>
</evidence>
<evidence type="ECO:0000313" key="2">
    <source>
        <dbReference type="EMBL" id="KAJ0195868.1"/>
    </source>
</evidence>
<dbReference type="EMBL" id="NBSK02000007">
    <property type="protein sequence ID" value="KAJ0195868.1"/>
    <property type="molecule type" value="Genomic_DNA"/>
</dbReference>
<sequence length="143" mass="16880">MVETCRRRTSKLGTTSFLVHKRVLYKRGYLPPHLRCVNGKDTKYLIKEMHEGVAGAHEGARTIVWKITKVKYYWPTMYQDTEDIINKYENARRMRQYQENKALPRSTRENEVPIGSNRLLHKIDRGRDTSHNNIGTKDYVNEV</sequence>
<dbReference type="PANTHER" id="PTHR48475:SF2">
    <property type="entry name" value="RIBONUCLEASE H"/>
    <property type="match status" value="1"/>
</dbReference>
<organism evidence="2 3">
    <name type="scientific">Lactuca sativa</name>
    <name type="common">Garden lettuce</name>
    <dbReference type="NCBI Taxonomy" id="4236"/>
    <lineage>
        <taxon>Eukaryota</taxon>
        <taxon>Viridiplantae</taxon>
        <taxon>Streptophyta</taxon>
        <taxon>Embryophyta</taxon>
        <taxon>Tracheophyta</taxon>
        <taxon>Spermatophyta</taxon>
        <taxon>Magnoliopsida</taxon>
        <taxon>eudicotyledons</taxon>
        <taxon>Gunneridae</taxon>
        <taxon>Pentapetalae</taxon>
        <taxon>asterids</taxon>
        <taxon>campanulids</taxon>
        <taxon>Asterales</taxon>
        <taxon>Asteraceae</taxon>
        <taxon>Cichorioideae</taxon>
        <taxon>Cichorieae</taxon>
        <taxon>Lactucinae</taxon>
        <taxon>Lactuca</taxon>
    </lineage>
</organism>
<protein>
    <recommendedName>
        <fullName evidence="1">Integrase zinc-binding domain-containing protein</fullName>
    </recommendedName>
</protein>
<feature type="domain" description="Integrase zinc-binding" evidence="1">
    <location>
        <begin position="40"/>
        <end position="87"/>
    </location>
</feature>
<gene>
    <name evidence="2" type="ORF">LSAT_V11C700377140</name>
</gene>
<name>A0A9R1UYF7_LACSA</name>
<dbReference type="Proteomes" id="UP000235145">
    <property type="component" value="Unassembled WGS sequence"/>
</dbReference>